<sequence>MHVAGTFGHSPTSSAQELPFVFTDPRHAGFESPGLIVPGHIPDITPRLDSTGPVRRRRTSKSLSNSALKRSASTPNVRSSQQSDIPGNMLNDKKRNKLGYHRTSVACVHCRRRKIRCLPAPEDPQNRCANCIRLKKECHFYPVEQQPPNDKRSGTGSKAENKSNGNSSPSSSPEFQAGGTTELVGDNTFSPYHPSAMGQQPYPTGPHSNEPSAFSPPNSAAPFPTNFDFATQRQPWDQHNGHHHIQQHRHQQQQSHYDQPFHPDPSRREFWHQQQPETPISPPYSYPPIPPSDQSSIHDNNTPHPLYTLPRTAEAVHPTRSMSFSHVENLQHENDPFHAQAAIMMHDPHQRRATATSDMLPPSLRNSAASSMASITDGPSIAYGGPTAMPPSQTGSLPFGWAPPAMQQSSQSPKSNEFAHPGPMWTYTEQSALPKLQEEQEGRIGYVQEPTMLYSNAPHQ</sequence>
<feature type="region of interest" description="Disordered" evidence="2">
    <location>
        <begin position="33"/>
        <end position="97"/>
    </location>
</feature>
<dbReference type="AlphaFoldDB" id="A0A8H3EGK9"/>
<dbReference type="CDD" id="cd00067">
    <property type="entry name" value="GAL4"/>
    <property type="match status" value="1"/>
</dbReference>
<feature type="compositionally biased region" description="Basic residues" evidence="2">
    <location>
        <begin position="241"/>
        <end position="251"/>
    </location>
</feature>
<keyword evidence="1" id="KW-0539">Nucleus</keyword>
<feature type="compositionally biased region" description="Low complexity" evidence="2">
    <location>
        <begin position="163"/>
        <end position="173"/>
    </location>
</feature>
<dbReference type="PROSITE" id="PS00463">
    <property type="entry name" value="ZN2_CY6_FUNGAL_1"/>
    <property type="match status" value="1"/>
</dbReference>
<dbReference type="Proteomes" id="UP000664169">
    <property type="component" value="Unassembled WGS sequence"/>
</dbReference>
<feature type="compositionally biased region" description="Polar residues" evidence="2">
    <location>
        <begin position="228"/>
        <end position="237"/>
    </location>
</feature>
<feature type="domain" description="Zn(2)-C6 fungal-type" evidence="3">
    <location>
        <begin position="106"/>
        <end position="140"/>
    </location>
</feature>
<evidence type="ECO:0000256" key="2">
    <source>
        <dbReference type="SAM" id="MobiDB-lite"/>
    </source>
</evidence>
<feature type="compositionally biased region" description="Polar residues" evidence="2">
    <location>
        <begin position="406"/>
        <end position="415"/>
    </location>
</feature>
<dbReference type="SMART" id="SM00066">
    <property type="entry name" value="GAL4"/>
    <property type="match status" value="1"/>
</dbReference>
<dbReference type="InterPro" id="IPR036864">
    <property type="entry name" value="Zn2-C6_fun-type_DNA-bd_sf"/>
</dbReference>
<evidence type="ECO:0000256" key="1">
    <source>
        <dbReference type="ARBA" id="ARBA00023242"/>
    </source>
</evidence>
<evidence type="ECO:0000313" key="4">
    <source>
        <dbReference type="EMBL" id="CAF9906821.1"/>
    </source>
</evidence>
<keyword evidence="5" id="KW-1185">Reference proteome</keyword>
<dbReference type="SUPFAM" id="SSF57701">
    <property type="entry name" value="Zn2/Cys6 DNA-binding domain"/>
    <property type="match status" value="1"/>
</dbReference>
<dbReference type="OrthoDB" id="4150019at2759"/>
<feature type="compositionally biased region" description="Polar residues" evidence="2">
    <location>
        <begin position="61"/>
        <end position="85"/>
    </location>
</feature>
<feature type="region of interest" description="Disordered" evidence="2">
    <location>
        <begin position="404"/>
        <end position="425"/>
    </location>
</feature>
<name>A0A8H3EGK9_9LECA</name>
<dbReference type="GO" id="GO:0000981">
    <property type="term" value="F:DNA-binding transcription factor activity, RNA polymerase II-specific"/>
    <property type="evidence" value="ECO:0007669"/>
    <property type="project" value="InterPro"/>
</dbReference>
<evidence type="ECO:0000259" key="3">
    <source>
        <dbReference type="PROSITE" id="PS50048"/>
    </source>
</evidence>
<evidence type="ECO:0000313" key="5">
    <source>
        <dbReference type="Proteomes" id="UP000664169"/>
    </source>
</evidence>
<protein>
    <recommendedName>
        <fullName evidence="3">Zn(2)-C6 fungal-type domain-containing protein</fullName>
    </recommendedName>
</protein>
<dbReference type="Pfam" id="PF00172">
    <property type="entry name" value="Zn_clus"/>
    <property type="match status" value="1"/>
</dbReference>
<dbReference type="GO" id="GO:0008270">
    <property type="term" value="F:zinc ion binding"/>
    <property type="evidence" value="ECO:0007669"/>
    <property type="project" value="InterPro"/>
</dbReference>
<dbReference type="Gene3D" id="4.10.240.10">
    <property type="entry name" value="Zn(2)-C6 fungal-type DNA-binding domain"/>
    <property type="match status" value="1"/>
</dbReference>
<feature type="compositionally biased region" description="Basic and acidic residues" evidence="2">
    <location>
        <begin position="259"/>
        <end position="271"/>
    </location>
</feature>
<gene>
    <name evidence="4" type="ORF">GOMPHAMPRED_004941</name>
</gene>
<dbReference type="PROSITE" id="PS50048">
    <property type="entry name" value="ZN2_CY6_FUNGAL_2"/>
    <property type="match status" value="1"/>
</dbReference>
<feature type="compositionally biased region" description="Low complexity" evidence="2">
    <location>
        <begin position="208"/>
        <end position="227"/>
    </location>
</feature>
<accession>A0A8H3EGK9</accession>
<comment type="caution">
    <text evidence="4">The sequence shown here is derived from an EMBL/GenBank/DDBJ whole genome shotgun (WGS) entry which is preliminary data.</text>
</comment>
<feature type="region of interest" description="Disordered" evidence="2">
    <location>
        <begin position="142"/>
        <end position="286"/>
    </location>
</feature>
<dbReference type="EMBL" id="CAJPDQ010000003">
    <property type="protein sequence ID" value="CAF9906821.1"/>
    <property type="molecule type" value="Genomic_DNA"/>
</dbReference>
<proteinExistence type="predicted"/>
<dbReference type="InterPro" id="IPR001138">
    <property type="entry name" value="Zn2Cys6_DnaBD"/>
</dbReference>
<organism evidence="4 5">
    <name type="scientific">Gomphillus americanus</name>
    <dbReference type="NCBI Taxonomy" id="1940652"/>
    <lineage>
        <taxon>Eukaryota</taxon>
        <taxon>Fungi</taxon>
        <taxon>Dikarya</taxon>
        <taxon>Ascomycota</taxon>
        <taxon>Pezizomycotina</taxon>
        <taxon>Lecanoromycetes</taxon>
        <taxon>OSLEUM clade</taxon>
        <taxon>Ostropomycetidae</taxon>
        <taxon>Ostropales</taxon>
        <taxon>Graphidaceae</taxon>
        <taxon>Gomphilloideae</taxon>
        <taxon>Gomphillus</taxon>
    </lineage>
</organism>
<reference evidence="4" key="1">
    <citation type="submission" date="2021-03" db="EMBL/GenBank/DDBJ databases">
        <authorList>
            <person name="Tagirdzhanova G."/>
        </authorList>
    </citation>
    <scope>NUCLEOTIDE SEQUENCE</scope>
</reference>